<reference evidence="1 2" key="1">
    <citation type="submission" date="2023-10" db="EMBL/GenBank/DDBJ databases">
        <authorList>
            <person name="Venkata Ramana C."/>
            <person name="Sasikala C."/>
            <person name="Dhurka M."/>
        </authorList>
    </citation>
    <scope>NUCLEOTIDE SEQUENCE [LARGE SCALE GENOMIC DNA]</scope>
    <source>
        <strain evidence="1 2">KCTC 32151</strain>
    </source>
</reference>
<protein>
    <recommendedName>
        <fullName evidence="3">Transmembrane transcriptional regulator (Anti-sigma factor RsiW)</fullName>
    </recommendedName>
</protein>
<organism evidence="1 2">
    <name type="scientific">Nitratireductor aquimarinus</name>
    <dbReference type="NCBI Taxonomy" id="889300"/>
    <lineage>
        <taxon>Bacteria</taxon>
        <taxon>Pseudomonadati</taxon>
        <taxon>Pseudomonadota</taxon>
        <taxon>Alphaproteobacteria</taxon>
        <taxon>Hyphomicrobiales</taxon>
        <taxon>Phyllobacteriaceae</taxon>
        <taxon>Nitratireductor</taxon>
    </lineage>
</organism>
<gene>
    <name evidence="1" type="ORF">R2G56_14645</name>
</gene>
<sequence>MSKVTEEDFIRVNAFHDGELGEESEAFARRLEDEPALQAALAEIRDMSASLKALRPEPAAHPAGQNDNRFSWRWWVSAAFAGSLALTLFIALPKQPDTSGPDTAFAVHESFAAQTYLSKDKTFRTVAGERSEDFPDLSAANLTLVAIRDLPYGTAAHFAGREGCRLTVVASNSSIETETSTGLQSAQWDVPDRFYRIFATDMDAGKFLAITDYLEQATRRMAKPETVIALQDATARATSCG</sequence>
<name>A0ABU4AMQ8_9HYPH</name>
<dbReference type="EMBL" id="JAWLIP010000006">
    <property type="protein sequence ID" value="MDV6227536.1"/>
    <property type="molecule type" value="Genomic_DNA"/>
</dbReference>
<accession>A0ABU4AMQ8</accession>
<keyword evidence="2" id="KW-1185">Reference proteome</keyword>
<evidence type="ECO:0000313" key="1">
    <source>
        <dbReference type="EMBL" id="MDV6227536.1"/>
    </source>
</evidence>
<evidence type="ECO:0008006" key="3">
    <source>
        <dbReference type="Google" id="ProtNLM"/>
    </source>
</evidence>
<evidence type="ECO:0000313" key="2">
    <source>
        <dbReference type="Proteomes" id="UP001185659"/>
    </source>
</evidence>
<dbReference type="RefSeq" id="WP_317561778.1">
    <property type="nucleotide sequence ID" value="NZ_JAWLIP010000006.1"/>
</dbReference>
<comment type="caution">
    <text evidence="1">The sequence shown here is derived from an EMBL/GenBank/DDBJ whole genome shotgun (WGS) entry which is preliminary data.</text>
</comment>
<dbReference type="Proteomes" id="UP001185659">
    <property type="component" value="Unassembled WGS sequence"/>
</dbReference>
<proteinExistence type="predicted"/>